<feature type="compositionally biased region" description="Pro residues" evidence="1">
    <location>
        <begin position="1"/>
        <end position="18"/>
    </location>
</feature>
<evidence type="ECO:0000259" key="2">
    <source>
        <dbReference type="Pfam" id="PF00656"/>
    </source>
</evidence>
<gene>
    <name evidence="3" type="ORF">GJ744_004679</name>
</gene>
<dbReference type="GO" id="GO:0006508">
    <property type="term" value="P:proteolysis"/>
    <property type="evidence" value="ECO:0007669"/>
    <property type="project" value="InterPro"/>
</dbReference>
<proteinExistence type="predicted"/>
<feature type="region of interest" description="Disordered" evidence="1">
    <location>
        <begin position="1"/>
        <end position="24"/>
    </location>
</feature>
<dbReference type="Proteomes" id="UP000606974">
    <property type="component" value="Unassembled WGS sequence"/>
</dbReference>
<dbReference type="Gene3D" id="3.40.50.1460">
    <property type="match status" value="1"/>
</dbReference>
<dbReference type="EMBL" id="JAACFV010000200">
    <property type="protein sequence ID" value="KAF7503041.1"/>
    <property type="molecule type" value="Genomic_DNA"/>
</dbReference>
<name>A0A8H7A9I6_9EURO</name>
<dbReference type="OrthoDB" id="4157287at2759"/>
<dbReference type="AlphaFoldDB" id="A0A8H7A9I6"/>
<evidence type="ECO:0000313" key="3">
    <source>
        <dbReference type="EMBL" id="KAF7503041.1"/>
    </source>
</evidence>
<reference evidence="3" key="1">
    <citation type="submission" date="2020-02" db="EMBL/GenBank/DDBJ databases">
        <authorList>
            <person name="Palmer J.M."/>
        </authorList>
    </citation>
    <scope>NUCLEOTIDE SEQUENCE</scope>
    <source>
        <strain evidence="3">EPUS1.4</strain>
        <tissue evidence="3">Thallus</tissue>
    </source>
</reference>
<evidence type="ECO:0000256" key="1">
    <source>
        <dbReference type="SAM" id="MobiDB-lite"/>
    </source>
</evidence>
<organism evidence="3 4">
    <name type="scientific">Endocarpon pusillum</name>
    <dbReference type="NCBI Taxonomy" id="364733"/>
    <lineage>
        <taxon>Eukaryota</taxon>
        <taxon>Fungi</taxon>
        <taxon>Dikarya</taxon>
        <taxon>Ascomycota</taxon>
        <taxon>Pezizomycotina</taxon>
        <taxon>Eurotiomycetes</taxon>
        <taxon>Chaetothyriomycetidae</taxon>
        <taxon>Verrucariales</taxon>
        <taxon>Verrucariaceae</taxon>
        <taxon>Endocarpon</taxon>
    </lineage>
</organism>
<evidence type="ECO:0000313" key="4">
    <source>
        <dbReference type="Proteomes" id="UP000606974"/>
    </source>
</evidence>
<dbReference type="GO" id="GO:0004197">
    <property type="term" value="F:cysteine-type endopeptidase activity"/>
    <property type="evidence" value="ECO:0007669"/>
    <property type="project" value="InterPro"/>
</dbReference>
<dbReference type="Pfam" id="PF00656">
    <property type="entry name" value="Peptidase_C14"/>
    <property type="match status" value="1"/>
</dbReference>
<feature type="domain" description="Peptidase C14 caspase" evidence="2">
    <location>
        <begin position="91"/>
        <end position="255"/>
    </location>
</feature>
<dbReference type="InterPro" id="IPR011600">
    <property type="entry name" value="Pept_C14_caspase"/>
</dbReference>
<keyword evidence="4" id="KW-1185">Reference proteome</keyword>
<feature type="compositionally biased region" description="Basic residues" evidence="1">
    <location>
        <begin position="455"/>
        <end position="465"/>
    </location>
</feature>
<sequence>MSPLMPPTPSPGPSPPSTGPSFRTQIPLAESPVEERELHPEVRKGFESINIHGQLQWEKHMKDVDLQRTYRKVSVLLIHWEKEGTDSFDAQTEVDRLKTVLSGRYKFHVTERKLNTKKMAQLQINMHLANFLYQEDDENTLLIIYYAGHGTPDQSTGRLLLANGNPAASDVISDRLNHIVWQEAEGLIHTASRPDIFLIFDCCHAGRLLNTRQKPVWSDRIFEFLGATGPDGTTPLPGKDSFTSALIWALEQLADEHARFMSNELLEKILKAPGFSEQGQVPCMNGRGPHCVRKLILEPMDLDEEKAQANPERGREEASEIFKYCLNLQFLLPDAPKDKDIQRLCGSLRESILTDRICARQILWQGLYPKEHARAEFPRLVREFAARWQNKSLKRKIQTLSPFSSHGEEEDQTGTAEIRSNVLGDNEKPVTMYGHSKRGFDELDAPDSPVNGHSARSKRLHRARD</sequence>
<comment type="caution">
    <text evidence="3">The sequence shown here is derived from an EMBL/GenBank/DDBJ whole genome shotgun (WGS) entry which is preliminary data.</text>
</comment>
<protein>
    <recommendedName>
        <fullName evidence="2">Peptidase C14 caspase domain-containing protein</fullName>
    </recommendedName>
</protein>
<feature type="region of interest" description="Disordered" evidence="1">
    <location>
        <begin position="399"/>
        <end position="465"/>
    </location>
</feature>
<accession>A0A8H7A9I6</accession>